<gene>
    <name evidence="1" type="ORF">CBF30_04255</name>
</gene>
<dbReference type="Proteomes" id="UP000288669">
    <property type="component" value="Unassembled WGS sequence"/>
</dbReference>
<organism evidence="1 2">
    <name type="scientific">Vagococcus entomophilus</name>
    <dbReference type="NCBI Taxonomy" id="1160095"/>
    <lineage>
        <taxon>Bacteria</taxon>
        <taxon>Bacillati</taxon>
        <taxon>Bacillota</taxon>
        <taxon>Bacilli</taxon>
        <taxon>Lactobacillales</taxon>
        <taxon>Enterococcaceae</taxon>
        <taxon>Vagococcus</taxon>
    </lineage>
</organism>
<name>A0A430AK77_9ENTE</name>
<evidence type="ECO:0000313" key="2">
    <source>
        <dbReference type="Proteomes" id="UP000288669"/>
    </source>
</evidence>
<dbReference type="RefSeq" id="WP_126823073.1">
    <property type="nucleotide sequence ID" value="NZ_JBHLWU010000001.1"/>
</dbReference>
<keyword evidence="2" id="KW-1185">Reference proteome</keyword>
<reference evidence="1 2" key="1">
    <citation type="submission" date="2017-05" db="EMBL/GenBank/DDBJ databases">
        <title>Vagococcus spp. assemblies.</title>
        <authorList>
            <person name="Gulvik C.A."/>
        </authorList>
    </citation>
    <scope>NUCLEOTIDE SEQUENCE [LARGE SCALE GENOMIC DNA]</scope>
    <source>
        <strain evidence="1 2">DSM 24756</strain>
    </source>
</reference>
<dbReference type="EMBL" id="NGJZ01000001">
    <property type="protein sequence ID" value="RSU08459.1"/>
    <property type="molecule type" value="Genomic_DNA"/>
</dbReference>
<protein>
    <submittedName>
        <fullName evidence="1">Uncharacterized protein</fullName>
    </submittedName>
</protein>
<dbReference type="OrthoDB" id="1684418at2"/>
<comment type="caution">
    <text evidence="1">The sequence shown here is derived from an EMBL/GenBank/DDBJ whole genome shotgun (WGS) entry which is preliminary data.</text>
</comment>
<sequence>MIYRTETQEDYNALMGELERKGYKWVGGEKPTERLSVWEDEKEDTCVGFGIYGPVYYGSANWFTGRGYKITKYKAPKQEEQR</sequence>
<dbReference type="AlphaFoldDB" id="A0A430AK77"/>
<evidence type="ECO:0000313" key="1">
    <source>
        <dbReference type="EMBL" id="RSU08459.1"/>
    </source>
</evidence>
<proteinExistence type="predicted"/>
<accession>A0A430AK77</accession>